<dbReference type="InterPro" id="IPR043731">
    <property type="entry name" value="DUF5674"/>
</dbReference>
<proteinExistence type="predicted"/>
<name>A0A1F4ZAH8_9BACT</name>
<gene>
    <name evidence="1" type="ORF">A2989_00985</name>
</gene>
<dbReference type="EMBL" id="MEXN01000007">
    <property type="protein sequence ID" value="OGD03390.1"/>
    <property type="molecule type" value="Genomic_DNA"/>
</dbReference>
<organism evidence="1 2">
    <name type="scientific">Candidatus Amesbacteria bacterium RIFCSPLOWO2_01_FULL_48_25</name>
    <dbReference type="NCBI Taxonomy" id="1797259"/>
    <lineage>
        <taxon>Bacteria</taxon>
        <taxon>Candidatus Amesiibacteriota</taxon>
    </lineage>
</organism>
<accession>A0A1F4ZAH8</accession>
<comment type="caution">
    <text evidence="1">The sequence shown here is derived from an EMBL/GenBank/DDBJ whole genome shotgun (WGS) entry which is preliminary data.</text>
</comment>
<dbReference type="Proteomes" id="UP000177080">
    <property type="component" value="Unassembled WGS sequence"/>
</dbReference>
<dbReference type="STRING" id="1797259.A2989_00985"/>
<sequence>MVILLTSPADKTSISKASEDLAGYVKFVVDLKREVMTIGGLRHYLGEQLLLQDGSYQKDLWGGGVDLESKEIDYESMINIRPPTNSSREALDPGIRAQMKAIVDKLFVKI</sequence>
<protein>
    <submittedName>
        <fullName evidence="1">Uncharacterized protein</fullName>
    </submittedName>
</protein>
<reference evidence="1 2" key="1">
    <citation type="journal article" date="2016" name="Nat. Commun.">
        <title>Thousands of microbial genomes shed light on interconnected biogeochemical processes in an aquifer system.</title>
        <authorList>
            <person name="Anantharaman K."/>
            <person name="Brown C.T."/>
            <person name="Hug L.A."/>
            <person name="Sharon I."/>
            <person name="Castelle C.J."/>
            <person name="Probst A.J."/>
            <person name="Thomas B.C."/>
            <person name="Singh A."/>
            <person name="Wilkins M.J."/>
            <person name="Karaoz U."/>
            <person name="Brodie E.L."/>
            <person name="Williams K.H."/>
            <person name="Hubbard S.S."/>
            <person name="Banfield J.F."/>
        </authorList>
    </citation>
    <scope>NUCLEOTIDE SEQUENCE [LARGE SCALE GENOMIC DNA]</scope>
</reference>
<dbReference type="AlphaFoldDB" id="A0A1F4ZAH8"/>
<evidence type="ECO:0000313" key="1">
    <source>
        <dbReference type="EMBL" id="OGD03390.1"/>
    </source>
</evidence>
<dbReference type="Pfam" id="PF18924">
    <property type="entry name" value="DUF5674"/>
    <property type="match status" value="1"/>
</dbReference>
<evidence type="ECO:0000313" key="2">
    <source>
        <dbReference type="Proteomes" id="UP000177080"/>
    </source>
</evidence>